<dbReference type="InterPro" id="IPR051888">
    <property type="entry name" value="UPF0148_domain"/>
</dbReference>
<evidence type="ECO:0000313" key="2">
    <source>
        <dbReference type="Proteomes" id="UP000240500"/>
    </source>
</evidence>
<reference evidence="1 2" key="1">
    <citation type="submission" date="2016-09" db="EMBL/GenBank/DDBJ databases">
        <authorList>
            <consortium name="Pathogen Informatics"/>
        </authorList>
    </citation>
    <scope>NUCLEOTIDE SEQUENCE [LARGE SCALE GENOMIC DNA]</scope>
</reference>
<name>A0A2P9DF98_PLARE</name>
<proteinExistence type="predicted"/>
<dbReference type="VEuPathDB" id="PlasmoDB:PRG01_1005300"/>
<accession>A0A2P9DF98</accession>
<protein>
    <submittedName>
        <fullName evidence="1">Uncharacterized protein</fullName>
    </submittedName>
</protein>
<dbReference type="OrthoDB" id="28939at2759"/>
<dbReference type="VEuPathDB" id="PlasmoDB:PRCDC_1006100"/>
<dbReference type="Proteomes" id="UP000240500">
    <property type="component" value="Chromosome 10"/>
</dbReference>
<dbReference type="Pfam" id="PF06677">
    <property type="entry name" value="Auto_anti-p27"/>
    <property type="match status" value="1"/>
</dbReference>
<dbReference type="PANTHER" id="PTHR16537">
    <property type="entry name" value="SJOEGREN SYNDROME/SCLERODERMA AUTOANTIGEN 1"/>
    <property type="match status" value="1"/>
</dbReference>
<sequence>MKVQNNIIKEDPFSVSHIIGDRLLQGWTLLNATCHMCNITPLIKQKNKEDRYCARCDLFIKIRETSHEKEEKINDILNEEIIKDEKKDNDKDLLNEKENVSSLNNDSLMYIKEIKLQNEEFNNILNKNNICTKDLVGDLLEYKNYIKDRCGYNVAEWLNMQTVKTNQANQTNETNQANDKKDVIMNDKMDVIMNGKKDVIMNDKKHVIMNDKKDVIMNDKKEEDILNYIKNKTNEQMNTYKHTNNLDEDYIYNIHSKDLHRTYFKNMYQNNQNEKHEDNYINVLQHVRRDLKISEQNYFCPSKLHSNKYNKLETEFFILNKTKNVLMDKLEKYTDKLSKNDNTNEELENISHLVTIVTILEKINNLKKYVMV</sequence>
<dbReference type="EMBL" id="LT969573">
    <property type="protein sequence ID" value="SOV79657.1"/>
    <property type="molecule type" value="Genomic_DNA"/>
</dbReference>
<organism evidence="1 2">
    <name type="scientific">Plasmodium reichenowi</name>
    <dbReference type="NCBI Taxonomy" id="5854"/>
    <lineage>
        <taxon>Eukaryota</taxon>
        <taxon>Sar</taxon>
        <taxon>Alveolata</taxon>
        <taxon>Apicomplexa</taxon>
        <taxon>Aconoidasida</taxon>
        <taxon>Haemosporida</taxon>
        <taxon>Plasmodiidae</taxon>
        <taxon>Plasmodium</taxon>
        <taxon>Plasmodium (Laverania)</taxon>
    </lineage>
</organism>
<dbReference type="PANTHER" id="PTHR16537:SF1">
    <property type="entry name" value="PROTEIN ZNRD2"/>
    <property type="match status" value="1"/>
</dbReference>
<gene>
    <name evidence="1" type="ORF">PRG01_1005300</name>
</gene>
<dbReference type="InterPro" id="IPR009563">
    <property type="entry name" value="SSSCA1"/>
</dbReference>
<evidence type="ECO:0000313" key="1">
    <source>
        <dbReference type="EMBL" id="SOV79657.1"/>
    </source>
</evidence>
<dbReference type="AlphaFoldDB" id="A0A2P9DF98"/>